<dbReference type="EMBL" id="SRYG01000004">
    <property type="protein sequence ID" value="TGY66679.1"/>
    <property type="molecule type" value="Genomic_DNA"/>
</dbReference>
<evidence type="ECO:0000313" key="1">
    <source>
        <dbReference type="EMBL" id="TGY66679.1"/>
    </source>
</evidence>
<name>A0AC61RAE0_9FIRM</name>
<protein>
    <submittedName>
        <fullName evidence="1">PTS mannose/fructose/sorbose transporter subunit IIB</fullName>
    </submittedName>
</protein>
<accession>A0AC61RAE0</accession>
<proteinExistence type="predicted"/>
<sequence length="157" mass="17581">MSNILLTRIDDRLIHGQVVSQWCTELKPDWMLVVNDEVAGDEMQQELMNMAAPAYAQTRYVTVDEAIYTLAKADEDQKIMILVANPEDTLKLIEGGIPIKKVNIGNMDMKEGKHLIAPGVAVNEEDLNAFRQMEKDGVELEIKKVPGMKAESLDVLK</sequence>
<reference evidence="1" key="1">
    <citation type="submission" date="2019-04" db="EMBL/GenBank/DDBJ databases">
        <title>Microbes associate with the intestines of laboratory mice.</title>
        <authorList>
            <person name="Navarre W."/>
            <person name="Wong E."/>
            <person name="Huang K."/>
            <person name="Tropini C."/>
            <person name="Ng K."/>
            <person name="Yu B."/>
        </authorList>
    </citation>
    <scope>NUCLEOTIDE SEQUENCE</scope>
    <source>
        <strain evidence="1">NM09_H32</strain>
    </source>
</reference>
<keyword evidence="2" id="KW-1185">Reference proteome</keyword>
<gene>
    <name evidence="1" type="ORF">E5336_02490</name>
</gene>
<dbReference type="Proteomes" id="UP000308836">
    <property type="component" value="Unassembled WGS sequence"/>
</dbReference>
<evidence type="ECO:0000313" key="2">
    <source>
        <dbReference type="Proteomes" id="UP000308836"/>
    </source>
</evidence>
<comment type="caution">
    <text evidence="1">The sequence shown here is derived from an EMBL/GenBank/DDBJ whole genome shotgun (WGS) entry which is preliminary data.</text>
</comment>
<organism evidence="1 2">
    <name type="scientific">Dubosiella muris</name>
    <dbReference type="NCBI Taxonomy" id="3038133"/>
    <lineage>
        <taxon>Bacteria</taxon>
        <taxon>Bacillati</taxon>
        <taxon>Bacillota</taxon>
        <taxon>Erysipelotrichia</taxon>
        <taxon>Erysipelotrichales</taxon>
        <taxon>Erysipelotrichaceae</taxon>
        <taxon>Dubosiella</taxon>
    </lineage>
</organism>